<protein>
    <recommendedName>
        <fullName evidence="3">CARDB domain-containing protein</fullName>
    </recommendedName>
</protein>
<dbReference type="STRING" id="349307.Mthe_1350"/>
<gene>
    <name evidence="1" type="ordered locus">Mthe_1350</name>
</gene>
<name>A0B8V1_METTP</name>
<sequence length="183" mass="19251">MRKLAVIVVLIVAICAATDAAGATPYFKVVDAPDVSMSPNTTITLPITIQNLGGDGAYARLVFRGLPEGVSVSNVTRARWVYPGGRMTFNVNLSAGDISPANHTIEVGIAAKGSPPNYRSFHLIVENVTEETGIAVNATELAGEHPETSNVSESAKRQIPAAGVLLSMLAMAAARIRRAGRLR</sequence>
<dbReference type="AlphaFoldDB" id="A0B8V1"/>
<proteinExistence type="predicted"/>
<organism evidence="1 2">
    <name type="scientific">Methanothrix thermoacetophila (strain DSM 6194 / JCM 14653 / NBRC 101360 / PT)</name>
    <name type="common">Methanosaeta thermophila</name>
    <dbReference type="NCBI Taxonomy" id="349307"/>
    <lineage>
        <taxon>Archaea</taxon>
        <taxon>Methanobacteriati</taxon>
        <taxon>Methanobacteriota</taxon>
        <taxon>Stenosarchaea group</taxon>
        <taxon>Methanomicrobia</taxon>
        <taxon>Methanotrichales</taxon>
        <taxon>Methanotrichaceae</taxon>
        <taxon>Methanothrix</taxon>
    </lineage>
</organism>
<evidence type="ECO:0008006" key="3">
    <source>
        <dbReference type="Google" id="ProtNLM"/>
    </source>
</evidence>
<dbReference type="HOGENOM" id="CLU_1472121_0_0_2"/>
<dbReference type="EMBL" id="CP000477">
    <property type="protein sequence ID" value="ABK15125.1"/>
    <property type="molecule type" value="Genomic_DNA"/>
</dbReference>
<reference evidence="1 2" key="1">
    <citation type="submission" date="2006-10" db="EMBL/GenBank/DDBJ databases">
        <title>Complete sequence of Methanosaeta thermophila PT.</title>
        <authorList>
            <consortium name="US DOE Joint Genome Institute"/>
            <person name="Copeland A."/>
            <person name="Lucas S."/>
            <person name="Lapidus A."/>
            <person name="Barry K."/>
            <person name="Detter J.C."/>
            <person name="Glavina del Rio T."/>
            <person name="Hammon N."/>
            <person name="Israni S."/>
            <person name="Pitluck S."/>
            <person name="Chain P."/>
            <person name="Malfatti S."/>
            <person name="Shin M."/>
            <person name="Vergez L."/>
            <person name="Schmutz J."/>
            <person name="Larimer F."/>
            <person name="Land M."/>
            <person name="Hauser L."/>
            <person name="Kyrpides N."/>
            <person name="Kim E."/>
            <person name="Smith K.S."/>
            <person name="Ingram-Smith C."/>
            <person name="Richardson P."/>
        </authorList>
    </citation>
    <scope>NUCLEOTIDE SEQUENCE [LARGE SCALE GENOMIC DNA]</scope>
    <source>
        <strain evidence="2">DSM 6194 / JCM 14653 / NBRC 101360 / PT</strain>
    </source>
</reference>
<dbReference type="RefSeq" id="WP_011696517.1">
    <property type="nucleotide sequence ID" value="NC_008553.1"/>
</dbReference>
<dbReference type="OrthoDB" id="386179at2157"/>
<keyword evidence="2" id="KW-1185">Reference proteome</keyword>
<accession>A0B8V1</accession>
<dbReference type="KEGG" id="mtp:Mthe_1350"/>
<dbReference type="Proteomes" id="UP000000674">
    <property type="component" value="Chromosome"/>
</dbReference>
<evidence type="ECO:0000313" key="2">
    <source>
        <dbReference type="Proteomes" id="UP000000674"/>
    </source>
</evidence>
<dbReference type="GeneID" id="4462846"/>
<evidence type="ECO:0000313" key="1">
    <source>
        <dbReference type="EMBL" id="ABK15125.1"/>
    </source>
</evidence>